<organism evidence="2 3">
    <name type="scientific">Pseudocercospora musae</name>
    <dbReference type="NCBI Taxonomy" id="113226"/>
    <lineage>
        <taxon>Eukaryota</taxon>
        <taxon>Fungi</taxon>
        <taxon>Dikarya</taxon>
        <taxon>Ascomycota</taxon>
        <taxon>Pezizomycotina</taxon>
        <taxon>Dothideomycetes</taxon>
        <taxon>Dothideomycetidae</taxon>
        <taxon>Mycosphaerellales</taxon>
        <taxon>Mycosphaerellaceae</taxon>
        <taxon>Pseudocercospora</taxon>
    </lineage>
</organism>
<comment type="caution">
    <text evidence="2">The sequence shown here is derived from an EMBL/GenBank/DDBJ whole genome shotgun (WGS) entry which is preliminary data.</text>
</comment>
<reference evidence="2 3" key="1">
    <citation type="submission" date="2015-07" db="EMBL/GenBank/DDBJ databases">
        <title>Comparative genomics of the Sigatoka disease complex on banana suggests a link between parallel evolutionary changes in Pseudocercospora fijiensis and Pseudocercospora eumusae and increased virulence on the banana host.</title>
        <authorList>
            <person name="Chang T.-C."/>
            <person name="Salvucci A."/>
            <person name="Crous P.W."/>
            <person name="Stergiopoulos I."/>
        </authorList>
    </citation>
    <scope>NUCLEOTIDE SEQUENCE [LARGE SCALE GENOMIC DNA]</scope>
    <source>
        <strain evidence="2 3">CBS 116634</strain>
    </source>
</reference>
<keyword evidence="1" id="KW-0812">Transmembrane</keyword>
<accession>A0A139IQZ4</accession>
<dbReference type="Proteomes" id="UP000073492">
    <property type="component" value="Unassembled WGS sequence"/>
</dbReference>
<keyword evidence="3" id="KW-1185">Reference proteome</keyword>
<evidence type="ECO:0000313" key="3">
    <source>
        <dbReference type="Proteomes" id="UP000073492"/>
    </source>
</evidence>
<keyword evidence="1" id="KW-1133">Transmembrane helix</keyword>
<sequence length="314" mass="35370">MHFVKNHQSPLAGRDEVHDHLTVMGTSSVLRDHAVRADDDTCFVVELPFLAASEDGDVVRVDVRPLLELLFPLHGTHGASAKHNRALLDRTRCCNADKCLACTTGQHNNSASSASIPKHFAKGVFLVVANLDVRPKINVEISVDVVCSEVVLFGKRQVELHVTMFLHELDLFAIDLERVYLVGIVIIFLLAQELGHVFLSLTATKLVVTVLFIIVFSFLLLFDLRHGILRSSRLFCATDDQISLLGRFLGLQLYGRVIAFDEVFVVLQNKSHFSKRLSDFVDEINDVLRHFRFGEEFKITDDVFLRETYANGRE</sequence>
<gene>
    <name evidence="2" type="ORF">AC579_7419</name>
</gene>
<feature type="transmembrane region" description="Helical" evidence="1">
    <location>
        <begin position="205"/>
        <end position="224"/>
    </location>
</feature>
<dbReference type="EMBL" id="LFZO01000027">
    <property type="protein sequence ID" value="KXT16986.1"/>
    <property type="molecule type" value="Genomic_DNA"/>
</dbReference>
<protein>
    <submittedName>
        <fullName evidence="2">Uncharacterized protein</fullName>
    </submittedName>
</protein>
<evidence type="ECO:0000256" key="1">
    <source>
        <dbReference type="SAM" id="Phobius"/>
    </source>
</evidence>
<dbReference type="AlphaFoldDB" id="A0A139IQZ4"/>
<feature type="transmembrane region" description="Helical" evidence="1">
    <location>
        <begin position="179"/>
        <end position="199"/>
    </location>
</feature>
<keyword evidence="1" id="KW-0472">Membrane</keyword>
<proteinExistence type="predicted"/>
<name>A0A139IQZ4_9PEZI</name>
<evidence type="ECO:0000313" key="2">
    <source>
        <dbReference type="EMBL" id="KXT16986.1"/>
    </source>
</evidence>